<reference evidence="10" key="1">
    <citation type="journal article" date="2019" name="Int. J. Syst. Evol. Microbiol.">
        <title>The Global Catalogue of Microorganisms (GCM) 10K type strain sequencing project: providing services to taxonomists for standard genome sequencing and annotation.</title>
        <authorList>
            <consortium name="The Broad Institute Genomics Platform"/>
            <consortium name="The Broad Institute Genome Sequencing Center for Infectious Disease"/>
            <person name="Wu L."/>
            <person name="Ma J."/>
        </authorList>
    </citation>
    <scope>NUCLEOTIDE SEQUENCE [LARGE SCALE GENOMIC DNA]</scope>
    <source>
        <strain evidence="10">JCM 17906</strain>
    </source>
</reference>
<evidence type="ECO:0000256" key="2">
    <source>
        <dbReference type="ARBA" id="ARBA00022679"/>
    </source>
</evidence>
<feature type="signal peptide" evidence="7">
    <location>
        <begin position="1"/>
        <end position="37"/>
    </location>
</feature>
<feature type="active site" description="Nucleophile" evidence="6">
    <location>
        <position position="154"/>
    </location>
</feature>
<proteinExistence type="predicted"/>
<gene>
    <name evidence="9" type="ORF">GCM10023175_23730</name>
</gene>
<name>A0ABP8RS73_9PSEU</name>
<dbReference type="RefSeq" id="WP_345415997.1">
    <property type="nucleotide sequence ID" value="NZ_BAABGT010000029.1"/>
</dbReference>
<feature type="chain" id="PRO_5046807087" description="L,D-TPase catalytic domain-containing protein" evidence="7">
    <location>
        <begin position="38"/>
        <end position="199"/>
    </location>
</feature>
<organism evidence="9 10">
    <name type="scientific">Pseudonocardia xishanensis</name>
    <dbReference type="NCBI Taxonomy" id="630995"/>
    <lineage>
        <taxon>Bacteria</taxon>
        <taxon>Bacillati</taxon>
        <taxon>Actinomycetota</taxon>
        <taxon>Actinomycetes</taxon>
        <taxon>Pseudonocardiales</taxon>
        <taxon>Pseudonocardiaceae</taxon>
        <taxon>Pseudonocardia</taxon>
    </lineage>
</organism>
<keyword evidence="4 6" id="KW-0573">Peptidoglycan synthesis</keyword>
<comment type="caution">
    <text evidence="9">The sequence shown here is derived from an EMBL/GenBank/DDBJ whole genome shotgun (WGS) entry which is preliminary data.</text>
</comment>
<dbReference type="Pfam" id="PF03734">
    <property type="entry name" value="YkuD"/>
    <property type="match status" value="1"/>
</dbReference>
<dbReference type="InterPro" id="IPR005490">
    <property type="entry name" value="LD_TPept_cat_dom"/>
</dbReference>
<keyword evidence="2" id="KW-0808">Transferase</keyword>
<dbReference type="Gene3D" id="2.40.440.10">
    <property type="entry name" value="L,D-transpeptidase catalytic domain-like"/>
    <property type="match status" value="1"/>
</dbReference>
<dbReference type="InterPro" id="IPR038063">
    <property type="entry name" value="Transpep_catalytic_dom"/>
</dbReference>
<feature type="active site" description="Proton donor/acceptor" evidence="6">
    <location>
        <position position="143"/>
    </location>
</feature>
<evidence type="ECO:0000256" key="1">
    <source>
        <dbReference type="ARBA" id="ARBA00004752"/>
    </source>
</evidence>
<keyword evidence="5 6" id="KW-0961">Cell wall biogenesis/degradation</keyword>
<evidence type="ECO:0000313" key="10">
    <source>
        <dbReference type="Proteomes" id="UP001501598"/>
    </source>
</evidence>
<evidence type="ECO:0000256" key="4">
    <source>
        <dbReference type="ARBA" id="ARBA00022984"/>
    </source>
</evidence>
<keyword evidence="3 6" id="KW-0133">Cell shape</keyword>
<dbReference type="InterPro" id="IPR050979">
    <property type="entry name" value="LD-transpeptidase"/>
</dbReference>
<sequence>MGTRRFGTRTGTRRTVAAIVVAAAGVGAALVAGPALAQAPGPSPAATAAWAEPLVAGTPCSVSARSCVDLESQQAWLIENGAVVRGPVKIASGGNGQETPIGHSLRVYRKEKDHLSQESRLPNGDPAPMPWSVFFEDGGIAFHSGSPNRSSAGCIHLEPVDAEAWFNFLQIGDKVQVVRASEEMAARNPQPAPAPAPAA</sequence>
<evidence type="ECO:0000259" key="8">
    <source>
        <dbReference type="PROSITE" id="PS52029"/>
    </source>
</evidence>
<dbReference type="EMBL" id="BAABGT010000029">
    <property type="protein sequence ID" value="GAA4544860.1"/>
    <property type="molecule type" value="Genomic_DNA"/>
</dbReference>
<feature type="domain" description="L,D-TPase catalytic" evidence="8">
    <location>
        <begin position="64"/>
        <end position="178"/>
    </location>
</feature>
<dbReference type="CDD" id="cd16913">
    <property type="entry name" value="YkuD_like"/>
    <property type="match status" value="1"/>
</dbReference>
<dbReference type="PROSITE" id="PS52029">
    <property type="entry name" value="LD_TPASE"/>
    <property type="match status" value="1"/>
</dbReference>
<comment type="pathway">
    <text evidence="1 6">Cell wall biogenesis; peptidoglycan biosynthesis.</text>
</comment>
<evidence type="ECO:0000256" key="7">
    <source>
        <dbReference type="SAM" id="SignalP"/>
    </source>
</evidence>
<protein>
    <recommendedName>
        <fullName evidence="8">L,D-TPase catalytic domain-containing protein</fullName>
    </recommendedName>
</protein>
<dbReference type="PANTHER" id="PTHR30582:SF33">
    <property type="entry name" value="EXPORTED PROTEIN"/>
    <property type="match status" value="1"/>
</dbReference>
<evidence type="ECO:0000256" key="6">
    <source>
        <dbReference type="PROSITE-ProRule" id="PRU01373"/>
    </source>
</evidence>
<dbReference type="SUPFAM" id="SSF141523">
    <property type="entry name" value="L,D-transpeptidase catalytic domain-like"/>
    <property type="match status" value="1"/>
</dbReference>
<accession>A0ABP8RS73</accession>
<dbReference type="Proteomes" id="UP001501598">
    <property type="component" value="Unassembled WGS sequence"/>
</dbReference>
<dbReference type="PANTHER" id="PTHR30582">
    <property type="entry name" value="L,D-TRANSPEPTIDASE"/>
    <property type="match status" value="1"/>
</dbReference>
<keyword evidence="7" id="KW-0732">Signal</keyword>
<evidence type="ECO:0000313" key="9">
    <source>
        <dbReference type="EMBL" id="GAA4544860.1"/>
    </source>
</evidence>
<keyword evidence="10" id="KW-1185">Reference proteome</keyword>
<evidence type="ECO:0000256" key="3">
    <source>
        <dbReference type="ARBA" id="ARBA00022960"/>
    </source>
</evidence>
<evidence type="ECO:0000256" key="5">
    <source>
        <dbReference type="ARBA" id="ARBA00023316"/>
    </source>
</evidence>